<dbReference type="PROSITE" id="PS51257">
    <property type="entry name" value="PROKAR_LIPOPROTEIN"/>
    <property type="match status" value="1"/>
</dbReference>
<comment type="caution">
    <text evidence="2">The sequence shown here is derived from an EMBL/GenBank/DDBJ whole genome shotgun (WGS) entry which is preliminary data.</text>
</comment>
<feature type="region of interest" description="Disordered" evidence="1">
    <location>
        <begin position="24"/>
        <end position="45"/>
    </location>
</feature>
<dbReference type="Proteomes" id="UP000326380">
    <property type="component" value="Unassembled WGS sequence"/>
</dbReference>
<evidence type="ECO:0000256" key="1">
    <source>
        <dbReference type="SAM" id="MobiDB-lite"/>
    </source>
</evidence>
<evidence type="ECO:0000313" key="3">
    <source>
        <dbReference type="Proteomes" id="UP000326380"/>
    </source>
</evidence>
<dbReference type="SUPFAM" id="SSF49464">
    <property type="entry name" value="Carboxypeptidase regulatory domain-like"/>
    <property type="match status" value="1"/>
</dbReference>
<protein>
    <submittedName>
        <fullName evidence="2">Uncharacterized protein</fullName>
    </submittedName>
</protein>
<dbReference type="EMBL" id="VTWU01000005">
    <property type="protein sequence ID" value="KAA9331566.1"/>
    <property type="molecule type" value="Genomic_DNA"/>
</dbReference>
<accession>A0A7L5A3X9</accession>
<gene>
    <name evidence="2" type="ORF">F0P96_15120</name>
</gene>
<proteinExistence type="predicted"/>
<reference evidence="2 3" key="1">
    <citation type="submission" date="2019-09" db="EMBL/GenBank/DDBJ databases">
        <title>Genome sequence of Hymenobacter sp. M3.</title>
        <authorList>
            <person name="Srinivasan S."/>
        </authorList>
    </citation>
    <scope>NUCLEOTIDE SEQUENCE [LARGE SCALE GENOMIC DNA]</scope>
    <source>
        <strain evidence="2 3">M3</strain>
    </source>
</reference>
<keyword evidence="3" id="KW-1185">Reference proteome</keyword>
<dbReference type="InterPro" id="IPR008969">
    <property type="entry name" value="CarboxyPept-like_regulatory"/>
</dbReference>
<dbReference type="AlphaFoldDB" id="A0A7L5A3X9"/>
<dbReference type="RefSeq" id="WP_151079744.1">
    <property type="nucleotide sequence ID" value="NZ_CP047647.1"/>
</dbReference>
<dbReference type="Gene3D" id="2.60.40.1120">
    <property type="entry name" value="Carboxypeptidase-like, regulatory domain"/>
    <property type="match status" value="1"/>
</dbReference>
<evidence type="ECO:0000313" key="2">
    <source>
        <dbReference type="EMBL" id="KAA9331566.1"/>
    </source>
</evidence>
<dbReference type="Pfam" id="PF13620">
    <property type="entry name" value="CarboxypepD_reg"/>
    <property type="match status" value="1"/>
</dbReference>
<name>A0A7L5A3X9_9BACT</name>
<sequence>MNTFTKLLFSATVVVGSLLGGCKGKDGDPGPTGATGATGATGPSGQNLTGNLFGFVSPVDENGSVQSRAGVTVTLENTTPVQTATSDANGRYEFANLRNGTYNLTYSRAGYASLRRIGIGHVGGDQPTFLGTTSITQPSSGVVTNLALTGTSSSSSTVPFTLTLNNSNPTNATYRVSFFASTTPGVTAANGTLITTAIFTAGGTINSSLSKSSFTGAGFPIGAPVYVVAYAVSAINPTYIDPQNGRTVFTGVSSTASNVAFFLL</sequence>
<feature type="compositionally biased region" description="Low complexity" evidence="1">
    <location>
        <begin position="29"/>
        <end position="45"/>
    </location>
</feature>
<organism evidence="2 3">
    <name type="scientific">Hymenobacter busanensis</name>
    <dbReference type="NCBI Taxonomy" id="2607656"/>
    <lineage>
        <taxon>Bacteria</taxon>
        <taxon>Pseudomonadati</taxon>
        <taxon>Bacteroidota</taxon>
        <taxon>Cytophagia</taxon>
        <taxon>Cytophagales</taxon>
        <taxon>Hymenobacteraceae</taxon>
        <taxon>Hymenobacter</taxon>
    </lineage>
</organism>